<reference evidence="3 4" key="1">
    <citation type="submission" date="2015-06" db="EMBL/GenBank/DDBJ databases">
        <title>Improved classification and identification of acetic acid bacteria using matrix-assisted laser desorption/ionization time-of-flight mass spectrometry; Gluconobacter nephelii and Gluconobacter uchimurae are later heterotypic synonyms of Gluconobacter japonicus and Gluconobacter oxydans, respectively.</title>
        <authorList>
            <person name="Li L."/>
            <person name="Cleenwerck I."/>
            <person name="De Vuyst L."/>
            <person name="Vandamme P."/>
        </authorList>
    </citation>
    <scope>NUCLEOTIDE SEQUENCE [LARGE SCALE GENOMIC DNA]</scope>
    <source>
        <strain evidence="3 4">LMG 1768</strain>
    </source>
</reference>
<feature type="transmembrane region" description="Helical" evidence="2">
    <location>
        <begin position="57"/>
        <end position="79"/>
    </location>
</feature>
<organism evidence="3 4">
    <name type="scientific">Gluconobacter albidus</name>
    <dbReference type="NCBI Taxonomy" id="318683"/>
    <lineage>
        <taxon>Bacteria</taxon>
        <taxon>Pseudomonadati</taxon>
        <taxon>Pseudomonadota</taxon>
        <taxon>Alphaproteobacteria</taxon>
        <taxon>Acetobacterales</taxon>
        <taxon>Acetobacteraceae</taxon>
        <taxon>Gluconobacter</taxon>
    </lineage>
</organism>
<feature type="region of interest" description="Disordered" evidence="1">
    <location>
        <begin position="83"/>
        <end position="113"/>
    </location>
</feature>
<keyword evidence="2" id="KW-0472">Membrane</keyword>
<dbReference type="AlphaFoldDB" id="A0A149TNC0"/>
<evidence type="ECO:0000256" key="1">
    <source>
        <dbReference type="SAM" id="MobiDB-lite"/>
    </source>
</evidence>
<gene>
    <name evidence="3" type="ORF">AD945_01020</name>
</gene>
<comment type="caution">
    <text evidence="3">The sequence shown here is derived from an EMBL/GenBank/DDBJ whole genome shotgun (WGS) entry which is preliminary data.</text>
</comment>
<evidence type="ECO:0000313" key="3">
    <source>
        <dbReference type="EMBL" id="KXV50906.1"/>
    </source>
</evidence>
<dbReference type="Proteomes" id="UP000075636">
    <property type="component" value="Unassembled WGS sequence"/>
</dbReference>
<keyword evidence="2" id="KW-0812">Transmembrane</keyword>
<feature type="region of interest" description="Disordered" evidence="1">
    <location>
        <begin position="26"/>
        <end position="54"/>
    </location>
</feature>
<dbReference type="PATRIC" id="fig|318683.6.peg.3308"/>
<protein>
    <submittedName>
        <fullName evidence="3">Uncharacterized protein</fullName>
    </submittedName>
</protein>
<keyword evidence="2" id="KW-1133">Transmembrane helix</keyword>
<proteinExistence type="predicted"/>
<evidence type="ECO:0000256" key="2">
    <source>
        <dbReference type="SAM" id="Phobius"/>
    </source>
</evidence>
<name>A0A149TNC0_9PROT</name>
<dbReference type="EMBL" id="LHZR01000064">
    <property type="protein sequence ID" value="KXV50906.1"/>
    <property type="molecule type" value="Genomic_DNA"/>
</dbReference>
<sequence>MIISVPSDTQSFSIRREGDRTIIFFEQGPSLDGPDNPSLLRAEGSAAKRQPQRTRKVPLPLILGICLIVVGASLGHWLLSPAKSNGPHTAETGQMPLLRAPETATRRYIPAAPEAAPVPNNAFGLE</sequence>
<accession>A0A149TNC0</accession>
<evidence type="ECO:0000313" key="4">
    <source>
        <dbReference type="Proteomes" id="UP000075636"/>
    </source>
</evidence>